<keyword evidence="5 7" id="KW-0906">Nuclear pore complex</keyword>
<comment type="similarity">
    <text evidence="7">Belongs to the nucleoporin Nup84/Nup107 family.</text>
</comment>
<dbReference type="GO" id="GO:0000973">
    <property type="term" value="P:post-transcriptional tethering of RNA polymerase II gene DNA at nuclear periphery"/>
    <property type="evidence" value="ECO:0007669"/>
    <property type="project" value="TreeGrafter"/>
</dbReference>
<keyword evidence="4 7" id="KW-0811">Translocation</keyword>
<evidence type="ECO:0000256" key="3">
    <source>
        <dbReference type="ARBA" id="ARBA00022927"/>
    </source>
</evidence>
<dbReference type="OrthoDB" id="3098at2759"/>
<keyword evidence="2" id="KW-0509">mRNA transport</keyword>
<dbReference type="GO" id="GO:0006406">
    <property type="term" value="P:mRNA export from nucleus"/>
    <property type="evidence" value="ECO:0007669"/>
    <property type="project" value="TreeGrafter"/>
</dbReference>
<evidence type="ECO:0000256" key="5">
    <source>
        <dbReference type="ARBA" id="ARBA00023132"/>
    </source>
</evidence>
<evidence type="ECO:0000256" key="7">
    <source>
        <dbReference type="RuleBase" id="RU365072"/>
    </source>
</evidence>
<name>A0A1R1XWX3_9FUNG</name>
<dbReference type="Gene3D" id="1.20.190.50">
    <property type="match status" value="1"/>
</dbReference>
<keyword evidence="6 7" id="KW-0539">Nucleus</keyword>
<proteinExistence type="inferred from homology"/>
<dbReference type="Pfam" id="PF04121">
    <property type="entry name" value="Nup84_Nup100"/>
    <property type="match status" value="1"/>
</dbReference>
<dbReference type="Gene3D" id="1.10.3450.20">
    <property type="match status" value="1"/>
</dbReference>
<evidence type="ECO:0000313" key="9">
    <source>
        <dbReference type="EMBL" id="OMJ19064.1"/>
    </source>
</evidence>
<reference evidence="9 10" key="1">
    <citation type="submission" date="2017-01" db="EMBL/GenBank/DDBJ databases">
        <authorList>
            <person name="Mah S.A."/>
            <person name="Swanson W.J."/>
            <person name="Moy G.W."/>
            <person name="Vacquier V.D."/>
        </authorList>
    </citation>
    <scope>NUCLEOTIDE SEQUENCE [LARGE SCALE GENOMIC DNA]</scope>
    <source>
        <strain evidence="9 10">GSMNP</strain>
    </source>
</reference>
<evidence type="ECO:0000256" key="1">
    <source>
        <dbReference type="ARBA" id="ARBA00022448"/>
    </source>
</evidence>
<dbReference type="GO" id="GO:0006606">
    <property type="term" value="P:protein import into nucleus"/>
    <property type="evidence" value="ECO:0007669"/>
    <property type="project" value="TreeGrafter"/>
</dbReference>
<keyword evidence="7" id="KW-0472">Membrane</keyword>
<organism evidence="9 10">
    <name type="scientific">Smittium culicis</name>
    <dbReference type="NCBI Taxonomy" id="133412"/>
    <lineage>
        <taxon>Eukaryota</taxon>
        <taxon>Fungi</taxon>
        <taxon>Fungi incertae sedis</taxon>
        <taxon>Zoopagomycota</taxon>
        <taxon>Kickxellomycotina</taxon>
        <taxon>Harpellomycetes</taxon>
        <taxon>Harpellales</taxon>
        <taxon>Legeriomycetaceae</taxon>
        <taxon>Smittium</taxon>
    </lineage>
</organism>
<comment type="subcellular location">
    <subcellularLocation>
        <location evidence="7">Nucleus</location>
        <location evidence="7">Nuclear pore complex</location>
    </subcellularLocation>
    <subcellularLocation>
        <location evidence="7">Nucleus membrane</location>
    </subcellularLocation>
</comment>
<feature type="region of interest" description="Disordered" evidence="8">
    <location>
        <begin position="861"/>
        <end position="883"/>
    </location>
</feature>
<dbReference type="PANTHER" id="PTHR13003">
    <property type="entry name" value="NUP107-RELATED"/>
    <property type="match status" value="1"/>
</dbReference>
<dbReference type="EMBL" id="LSSN01001586">
    <property type="protein sequence ID" value="OMJ19064.1"/>
    <property type="molecule type" value="Genomic_DNA"/>
</dbReference>
<comment type="caution">
    <text evidence="9">The sequence shown here is derived from an EMBL/GenBank/DDBJ whole genome shotgun (WGS) entry which is preliminary data.</text>
</comment>
<evidence type="ECO:0000256" key="4">
    <source>
        <dbReference type="ARBA" id="ARBA00023010"/>
    </source>
</evidence>
<dbReference type="STRING" id="133412.A0A1R1XWX3"/>
<evidence type="ECO:0000313" key="10">
    <source>
        <dbReference type="Proteomes" id="UP000187283"/>
    </source>
</evidence>
<sequence length="883" mass="101414">MDEQALFHEPVEDWDNEAAVLFSEIEDLSIDSPLSSNDRNVPSYETSTLNNDHFENIILKKLKGYVNICDSRIKYYRSFEGKQIYPLENHNQIQKWLLEKNTWKLVISLFSLKLEKNISFIPTISENSLSDIELSQIDEQPTDFSKVLKLFSLDHNLSEKSQIKSWLEETAPPFNSIETRVGYWPFTRKEYESCLRKNDLRSDLITQLDPDAPTRLQKRLAPEDLEYERFMLKSLYEFVRRGRLNDATMLCVNNGEPWRAASLRGGSFFYNSNIENNSIPKTSSISSFGNVNRKLWKEMCSALASDSKVDIYERALYGVLSGRLDEAFSVCETWEDRVWVEICAMIEKRIDEVITKTDGLFKPSPISGVNISEQQNKISLSLPEMFEKIKSDSSLEIKNSASNPFREIQVAIITKTFNEYITTLSNNLRCKDSSHFDPHLLRFLVHLILISREAGMPLDEYAGDTIISAYVQSLAKTPSHKALVAMYSSKLPGSIPNELYSEFLANCDSVIEARAVYIQLAEQYGLDTVSITKKTAVRILEKFSSTFNEDSVNKDPVFSKIDDPLLPSEISQIRAIEWLIFYQELYTYALVQVVSLARKFLINGRVNAAISLFNSLPDDFVQISWKKITVELNRVGSNNDLSIKLWGQTLRDLNLMSNSENQKIDSETENAESQIIEDSEVQLWPTAIISKSFDEYIQLVSLCDGINHFSNWESHMESKPSDSINLKVRELEWMRDAVFLTNETEEILKNRILNVDWLGASVSLIDRDNIQVDMRNFELRTLRQIYIPDTLFKLHTVLFNTNLIIPNNLSKSFDLVQLVSDNNKNISPELLLRTDKFPNGKMQTFVQMINQTCLELLKQSQETDSNNNGDKNPTNDPLRLFGL</sequence>
<comment type="subunit">
    <text evidence="7">Part of the nuclear pore complex (NPC).</text>
</comment>
<keyword evidence="1 7" id="KW-0813">Transport</keyword>
<protein>
    <recommendedName>
        <fullName evidence="7">Nuclear pore complex protein</fullName>
    </recommendedName>
</protein>
<dbReference type="GO" id="GO:0017056">
    <property type="term" value="F:structural constituent of nuclear pore"/>
    <property type="evidence" value="ECO:0007669"/>
    <property type="project" value="UniProtKB-UniRule"/>
</dbReference>
<keyword evidence="10" id="KW-1185">Reference proteome</keyword>
<gene>
    <name evidence="9" type="ORF">AYI70_g4960</name>
</gene>
<evidence type="ECO:0000256" key="2">
    <source>
        <dbReference type="ARBA" id="ARBA00022816"/>
    </source>
</evidence>
<accession>A0A1R1XWX3</accession>
<evidence type="ECO:0000256" key="8">
    <source>
        <dbReference type="SAM" id="MobiDB-lite"/>
    </source>
</evidence>
<dbReference type="GO" id="GO:0031965">
    <property type="term" value="C:nuclear membrane"/>
    <property type="evidence" value="ECO:0007669"/>
    <property type="project" value="UniProtKB-SubCell"/>
</dbReference>
<feature type="compositionally biased region" description="Polar residues" evidence="8">
    <location>
        <begin position="861"/>
        <end position="875"/>
    </location>
</feature>
<dbReference type="AlphaFoldDB" id="A0A1R1XWX3"/>
<dbReference type="PANTHER" id="PTHR13003:SF2">
    <property type="entry name" value="NUCLEAR PORE COMPLEX PROTEIN NUP107"/>
    <property type="match status" value="1"/>
</dbReference>
<evidence type="ECO:0000256" key="6">
    <source>
        <dbReference type="ARBA" id="ARBA00023242"/>
    </source>
</evidence>
<comment type="function">
    <text evidence="7">Functions as a component of the nuclear pore complex (NPC).</text>
</comment>
<dbReference type="Proteomes" id="UP000187283">
    <property type="component" value="Unassembled WGS sequence"/>
</dbReference>
<dbReference type="InterPro" id="IPR007252">
    <property type="entry name" value="Nup84/Nup107"/>
</dbReference>
<keyword evidence="3" id="KW-0653">Protein transport</keyword>
<dbReference type="GO" id="GO:0031080">
    <property type="term" value="C:nuclear pore outer ring"/>
    <property type="evidence" value="ECO:0007669"/>
    <property type="project" value="TreeGrafter"/>
</dbReference>